<keyword evidence="13" id="KW-0961">Cell wall biogenesis/degradation</keyword>
<evidence type="ECO:0000256" key="19">
    <source>
        <dbReference type="ARBA" id="ARBA00044770"/>
    </source>
</evidence>
<evidence type="ECO:0000256" key="2">
    <source>
        <dbReference type="ARBA" id="ARBA00004752"/>
    </source>
</evidence>
<keyword evidence="9" id="KW-0573">Peptidoglycan synthesis</keyword>
<comment type="caution">
    <text evidence="23">The sequence shown here is derived from an EMBL/GenBank/DDBJ whole genome shotgun (WGS) entry which is preliminary data.</text>
</comment>
<evidence type="ECO:0000256" key="6">
    <source>
        <dbReference type="ARBA" id="ARBA00022679"/>
    </source>
</evidence>
<sequence length="411" mass="43374">MTVRTRPPRPIQAAGVSESAEHPGISATFIRLGHVVAQQSRAYIVLLGTTLFLVLFGLVMVLSSSLVQSRLEGGGLVGTATRQSLFALLGVPLMLLASRVPEKLWRACAWPAMIGSCVLQMIVVATPLGVAVGGNKNWLSLGAVSVQPSELIKLSLVLWLGLFVSKKQDVINTLWKGMVPILLVGGGALGLVMLGDDLGTAVIIAGMLFGALFLTGMRLRLLTPVVLGVAAVSLLFAFASPNRTKRLTAFFQDSCSQYDLNNCWQIQHGTFALAHGGLFGVGLGNSTAKWSWLPAADNDFIFAVVGEELGLLGALVIIGCFVLLAFSFTWSLRVARTPFARVLTAGIMFWVIFQACVNIAVVLGLLPVLGVPLPLVSAGGTALLTTLLGIGMVLSVTRAVPERSSPRGFAS</sequence>
<keyword evidence="7 22" id="KW-0812">Transmembrane</keyword>
<dbReference type="NCBIfam" id="TIGR02614">
    <property type="entry name" value="ftsW"/>
    <property type="match status" value="1"/>
</dbReference>
<evidence type="ECO:0000256" key="18">
    <source>
        <dbReference type="ARBA" id="ARBA00041418"/>
    </source>
</evidence>
<evidence type="ECO:0000256" key="10">
    <source>
        <dbReference type="ARBA" id="ARBA00022989"/>
    </source>
</evidence>
<reference evidence="24" key="1">
    <citation type="submission" date="2017-03" db="EMBL/GenBank/DDBJ databases">
        <authorList>
            <person name="Lund M.B."/>
        </authorList>
    </citation>
    <scope>NUCLEOTIDE SEQUENCE [LARGE SCALE GENOMIC DNA]</scope>
</reference>
<keyword evidence="8" id="KW-0133">Cell shape</keyword>
<dbReference type="PANTHER" id="PTHR30474">
    <property type="entry name" value="CELL CYCLE PROTEIN"/>
    <property type="match status" value="1"/>
</dbReference>
<evidence type="ECO:0000256" key="9">
    <source>
        <dbReference type="ARBA" id="ARBA00022984"/>
    </source>
</evidence>
<organism evidence="23 24">
    <name type="scientific">Candidatus Lumbricidiphila eiseniae</name>
    <dbReference type="NCBI Taxonomy" id="1969409"/>
    <lineage>
        <taxon>Bacteria</taxon>
        <taxon>Bacillati</taxon>
        <taxon>Actinomycetota</taxon>
        <taxon>Actinomycetes</taxon>
        <taxon>Micrococcales</taxon>
        <taxon>Microbacteriaceae</taxon>
        <taxon>Candidatus Lumbricidiphila</taxon>
    </lineage>
</organism>
<comment type="subcellular location">
    <subcellularLocation>
        <location evidence="1">Cell membrane</location>
        <topology evidence="1">Multi-pass membrane protein</topology>
    </subcellularLocation>
</comment>
<feature type="transmembrane region" description="Helical" evidence="22">
    <location>
        <begin position="309"/>
        <end position="330"/>
    </location>
</feature>
<keyword evidence="4" id="KW-0132">Cell division</keyword>
<feature type="transmembrane region" description="Helical" evidence="22">
    <location>
        <begin position="221"/>
        <end position="239"/>
    </location>
</feature>
<dbReference type="PANTHER" id="PTHR30474:SF2">
    <property type="entry name" value="PEPTIDOGLYCAN GLYCOSYLTRANSFERASE FTSW-RELATED"/>
    <property type="match status" value="1"/>
</dbReference>
<evidence type="ECO:0000256" key="3">
    <source>
        <dbReference type="ARBA" id="ARBA00022475"/>
    </source>
</evidence>
<protein>
    <recommendedName>
        <fullName evidence="17">Probable peptidoglycan glycosyltransferase FtsW</fullName>
        <ecNumber evidence="19">2.4.99.28</ecNumber>
    </recommendedName>
    <alternativeName>
        <fullName evidence="18">Cell division protein FtsW</fullName>
    </alternativeName>
    <alternativeName>
        <fullName evidence="15">Cell wall polymerase</fullName>
    </alternativeName>
    <alternativeName>
        <fullName evidence="14">Peptidoglycan polymerase</fullName>
    </alternativeName>
</protein>
<comment type="function">
    <text evidence="21">Peptidoglycan polymerase that is essential for cell division.</text>
</comment>
<evidence type="ECO:0000256" key="16">
    <source>
        <dbReference type="ARBA" id="ARBA00038053"/>
    </source>
</evidence>
<dbReference type="GO" id="GO:0032153">
    <property type="term" value="C:cell division site"/>
    <property type="evidence" value="ECO:0007669"/>
    <property type="project" value="TreeGrafter"/>
</dbReference>
<dbReference type="GO" id="GO:0009252">
    <property type="term" value="P:peptidoglycan biosynthetic process"/>
    <property type="evidence" value="ECO:0007669"/>
    <property type="project" value="UniProtKB-KW"/>
</dbReference>
<feature type="transmembrane region" description="Helical" evidence="22">
    <location>
        <begin position="342"/>
        <end position="369"/>
    </location>
</feature>
<dbReference type="GO" id="GO:0071555">
    <property type="term" value="P:cell wall organization"/>
    <property type="evidence" value="ECO:0007669"/>
    <property type="project" value="UniProtKB-KW"/>
</dbReference>
<dbReference type="Proteomes" id="UP000219994">
    <property type="component" value="Unassembled WGS sequence"/>
</dbReference>
<evidence type="ECO:0000256" key="5">
    <source>
        <dbReference type="ARBA" id="ARBA00022676"/>
    </source>
</evidence>
<proteinExistence type="inferred from homology"/>
<evidence type="ECO:0000256" key="7">
    <source>
        <dbReference type="ARBA" id="ARBA00022692"/>
    </source>
</evidence>
<evidence type="ECO:0000256" key="11">
    <source>
        <dbReference type="ARBA" id="ARBA00023136"/>
    </source>
</evidence>
<keyword evidence="10 22" id="KW-1133">Transmembrane helix</keyword>
<evidence type="ECO:0000256" key="8">
    <source>
        <dbReference type="ARBA" id="ARBA00022960"/>
    </source>
</evidence>
<comment type="similarity">
    <text evidence="16">Belongs to the SEDS family. FtsW subfamily.</text>
</comment>
<dbReference type="GO" id="GO:0008360">
    <property type="term" value="P:regulation of cell shape"/>
    <property type="evidence" value="ECO:0007669"/>
    <property type="project" value="UniProtKB-KW"/>
</dbReference>
<keyword evidence="3" id="KW-1003">Cell membrane</keyword>
<dbReference type="PROSITE" id="PS00428">
    <property type="entry name" value="FTSW_RODA_SPOVE"/>
    <property type="match status" value="1"/>
</dbReference>
<dbReference type="EC" id="2.4.99.28" evidence="19"/>
<dbReference type="InterPro" id="IPR001182">
    <property type="entry name" value="FtsW/RodA"/>
</dbReference>
<feature type="transmembrane region" description="Helical" evidence="22">
    <location>
        <begin position="42"/>
        <end position="63"/>
    </location>
</feature>
<dbReference type="GO" id="GO:0005886">
    <property type="term" value="C:plasma membrane"/>
    <property type="evidence" value="ECO:0007669"/>
    <property type="project" value="UniProtKB-SubCell"/>
</dbReference>
<dbReference type="GO" id="GO:0051301">
    <property type="term" value="P:cell division"/>
    <property type="evidence" value="ECO:0007669"/>
    <property type="project" value="UniProtKB-KW"/>
</dbReference>
<evidence type="ECO:0000256" key="12">
    <source>
        <dbReference type="ARBA" id="ARBA00023306"/>
    </source>
</evidence>
<keyword evidence="5" id="KW-0328">Glycosyltransferase</keyword>
<feature type="transmembrane region" description="Helical" evidence="22">
    <location>
        <begin position="198"/>
        <end position="214"/>
    </location>
</feature>
<comment type="pathway">
    <text evidence="2">Cell wall biogenesis; peptidoglycan biosynthesis.</text>
</comment>
<feature type="transmembrane region" description="Helical" evidence="22">
    <location>
        <begin position="75"/>
        <end position="97"/>
    </location>
</feature>
<gene>
    <name evidence="23" type="ORF">B5766_10555</name>
</gene>
<evidence type="ECO:0000256" key="15">
    <source>
        <dbReference type="ARBA" id="ARBA00033270"/>
    </source>
</evidence>
<feature type="transmembrane region" description="Helical" evidence="22">
    <location>
        <begin position="174"/>
        <end position="192"/>
    </location>
</feature>
<evidence type="ECO:0000256" key="20">
    <source>
        <dbReference type="ARBA" id="ARBA00049902"/>
    </source>
</evidence>
<name>A0A2A6FQC1_9MICO</name>
<evidence type="ECO:0000256" key="22">
    <source>
        <dbReference type="SAM" id="Phobius"/>
    </source>
</evidence>
<feature type="transmembrane region" description="Helical" evidence="22">
    <location>
        <begin position="109"/>
        <end position="132"/>
    </location>
</feature>
<evidence type="ECO:0000256" key="21">
    <source>
        <dbReference type="ARBA" id="ARBA00049966"/>
    </source>
</evidence>
<keyword evidence="6" id="KW-0808">Transferase</keyword>
<dbReference type="EMBL" id="NAEP01000050">
    <property type="protein sequence ID" value="PDQ34613.1"/>
    <property type="molecule type" value="Genomic_DNA"/>
</dbReference>
<feature type="transmembrane region" description="Helical" evidence="22">
    <location>
        <begin position="138"/>
        <end position="162"/>
    </location>
</feature>
<dbReference type="GO" id="GO:0015648">
    <property type="term" value="F:lipid-linked peptidoglycan transporter activity"/>
    <property type="evidence" value="ECO:0007669"/>
    <property type="project" value="TreeGrafter"/>
</dbReference>
<accession>A0A2A6FQC1</accession>
<evidence type="ECO:0000256" key="4">
    <source>
        <dbReference type="ARBA" id="ARBA00022618"/>
    </source>
</evidence>
<evidence type="ECO:0000313" key="23">
    <source>
        <dbReference type="EMBL" id="PDQ34613.1"/>
    </source>
</evidence>
<dbReference type="GO" id="GO:0008955">
    <property type="term" value="F:peptidoglycan glycosyltransferase activity"/>
    <property type="evidence" value="ECO:0007669"/>
    <property type="project" value="UniProtKB-EC"/>
</dbReference>
<feature type="transmembrane region" description="Helical" evidence="22">
    <location>
        <begin position="375"/>
        <end position="397"/>
    </location>
</feature>
<dbReference type="InterPro" id="IPR013437">
    <property type="entry name" value="FtsW"/>
</dbReference>
<evidence type="ECO:0000256" key="1">
    <source>
        <dbReference type="ARBA" id="ARBA00004651"/>
    </source>
</evidence>
<evidence type="ECO:0000256" key="17">
    <source>
        <dbReference type="ARBA" id="ARBA00041185"/>
    </source>
</evidence>
<keyword evidence="12" id="KW-0131">Cell cycle</keyword>
<evidence type="ECO:0000313" key="24">
    <source>
        <dbReference type="Proteomes" id="UP000219994"/>
    </source>
</evidence>
<dbReference type="Pfam" id="PF01098">
    <property type="entry name" value="FTSW_RODA_SPOVE"/>
    <property type="match status" value="1"/>
</dbReference>
<comment type="catalytic activity">
    <reaction evidence="20">
        <text>[GlcNAc-(1-&gt;4)-Mur2Ac(oyl-L-Ala-gamma-D-Glu-L-Lys-D-Ala-D-Ala)](n)-di-trans,octa-cis-undecaprenyl diphosphate + beta-D-GlcNAc-(1-&gt;4)-Mur2Ac(oyl-L-Ala-gamma-D-Glu-L-Lys-D-Ala-D-Ala)-di-trans,octa-cis-undecaprenyl diphosphate = [GlcNAc-(1-&gt;4)-Mur2Ac(oyl-L-Ala-gamma-D-Glu-L-Lys-D-Ala-D-Ala)](n+1)-di-trans,octa-cis-undecaprenyl diphosphate + di-trans,octa-cis-undecaprenyl diphosphate + H(+)</text>
        <dbReference type="Rhea" id="RHEA:23708"/>
        <dbReference type="Rhea" id="RHEA-COMP:9602"/>
        <dbReference type="Rhea" id="RHEA-COMP:9603"/>
        <dbReference type="ChEBI" id="CHEBI:15378"/>
        <dbReference type="ChEBI" id="CHEBI:58405"/>
        <dbReference type="ChEBI" id="CHEBI:60033"/>
        <dbReference type="ChEBI" id="CHEBI:78435"/>
        <dbReference type="EC" id="2.4.99.28"/>
    </reaction>
</comment>
<dbReference type="AlphaFoldDB" id="A0A2A6FQC1"/>
<dbReference type="InterPro" id="IPR018365">
    <property type="entry name" value="Cell_cycle_FtsW-rel_CS"/>
</dbReference>
<keyword evidence="11 22" id="KW-0472">Membrane</keyword>
<evidence type="ECO:0000256" key="13">
    <source>
        <dbReference type="ARBA" id="ARBA00023316"/>
    </source>
</evidence>
<evidence type="ECO:0000256" key="14">
    <source>
        <dbReference type="ARBA" id="ARBA00032370"/>
    </source>
</evidence>